<keyword evidence="3 5" id="KW-0238">DNA-binding</keyword>
<dbReference type="GO" id="GO:0045892">
    <property type="term" value="P:negative regulation of DNA-templated transcription"/>
    <property type="evidence" value="ECO:0007669"/>
    <property type="project" value="UniProtKB-ARBA"/>
</dbReference>
<keyword evidence="8" id="KW-1185">Reference proteome</keyword>
<dbReference type="RefSeq" id="WP_213125391.1">
    <property type="nucleotide sequence ID" value="NZ_JAGYPG010000002.1"/>
</dbReference>
<dbReference type="GO" id="GO:0003677">
    <property type="term" value="F:DNA binding"/>
    <property type="evidence" value="ECO:0007669"/>
    <property type="project" value="UniProtKB-UniRule"/>
</dbReference>
<dbReference type="EMBL" id="JAGYPG010000002">
    <property type="protein sequence ID" value="MBS4196244.1"/>
    <property type="molecule type" value="Genomic_DNA"/>
</dbReference>
<evidence type="ECO:0000313" key="7">
    <source>
        <dbReference type="EMBL" id="MBS4196244.1"/>
    </source>
</evidence>
<comment type="caution">
    <text evidence="7">The sequence shown here is derived from an EMBL/GenBank/DDBJ whole genome shotgun (WGS) entry which is preliminary data.</text>
</comment>
<evidence type="ECO:0000256" key="3">
    <source>
        <dbReference type="ARBA" id="ARBA00023125"/>
    </source>
</evidence>
<evidence type="ECO:0000259" key="6">
    <source>
        <dbReference type="PROSITE" id="PS50977"/>
    </source>
</evidence>
<dbReference type="AlphaFoldDB" id="A0A942THL1"/>
<dbReference type="Gene3D" id="1.10.357.10">
    <property type="entry name" value="Tetracycline Repressor, domain 2"/>
    <property type="match status" value="1"/>
</dbReference>
<keyword evidence="4" id="KW-0804">Transcription</keyword>
<dbReference type="PANTHER" id="PTHR43479">
    <property type="entry name" value="ACREF/ENVCD OPERON REPRESSOR-RELATED"/>
    <property type="match status" value="1"/>
</dbReference>
<dbReference type="InterPro" id="IPR001647">
    <property type="entry name" value="HTH_TetR"/>
</dbReference>
<gene>
    <name evidence="7" type="ORF">KHA97_14345</name>
</gene>
<keyword evidence="1" id="KW-0678">Repressor</keyword>
<evidence type="ECO:0000256" key="1">
    <source>
        <dbReference type="ARBA" id="ARBA00022491"/>
    </source>
</evidence>
<accession>A0A942THL1</accession>
<evidence type="ECO:0000256" key="5">
    <source>
        <dbReference type="PROSITE-ProRule" id="PRU00335"/>
    </source>
</evidence>
<dbReference type="PRINTS" id="PR00455">
    <property type="entry name" value="HTHTETR"/>
</dbReference>
<evidence type="ECO:0000256" key="2">
    <source>
        <dbReference type="ARBA" id="ARBA00023015"/>
    </source>
</evidence>
<dbReference type="InterPro" id="IPR050624">
    <property type="entry name" value="HTH-type_Tx_Regulator"/>
</dbReference>
<dbReference type="PROSITE" id="PS50977">
    <property type="entry name" value="HTH_TETR_2"/>
    <property type="match status" value="1"/>
</dbReference>
<evidence type="ECO:0000313" key="8">
    <source>
        <dbReference type="Proteomes" id="UP000681414"/>
    </source>
</evidence>
<feature type="domain" description="HTH tetR-type" evidence="6">
    <location>
        <begin position="10"/>
        <end position="70"/>
    </location>
</feature>
<feature type="DNA-binding region" description="H-T-H motif" evidence="5">
    <location>
        <begin position="33"/>
        <end position="52"/>
    </location>
</feature>
<keyword evidence="2" id="KW-0805">Transcription regulation</keyword>
<dbReference type="Pfam" id="PF00440">
    <property type="entry name" value="TetR_N"/>
    <property type="match status" value="1"/>
</dbReference>
<dbReference type="FunFam" id="1.10.10.60:FF:000141">
    <property type="entry name" value="TetR family transcriptional regulator"/>
    <property type="match status" value="1"/>
</dbReference>
<dbReference type="InterPro" id="IPR009057">
    <property type="entry name" value="Homeodomain-like_sf"/>
</dbReference>
<proteinExistence type="predicted"/>
<evidence type="ECO:0000256" key="4">
    <source>
        <dbReference type="ARBA" id="ARBA00023163"/>
    </source>
</evidence>
<organism evidence="7 8">
    <name type="scientific">Lederbergia citri</name>
    <dbReference type="NCBI Taxonomy" id="2833580"/>
    <lineage>
        <taxon>Bacteria</taxon>
        <taxon>Bacillati</taxon>
        <taxon>Bacillota</taxon>
        <taxon>Bacilli</taxon>
        <taxon>Bacillales</taxon>
        <taxon>Bacillaceae</taxon>
        <taxon>Lederbergia</taxon>
    </lineage>
</organism>
<name>A0A942THL1_9BACI</name>
<dbReference type="SUPFAM" id="SSF46689">
    <property type="entry name" value="Homeodomain-like"/>
    <property type="match status" value="1"/>
</dbReference>
<dbReference type="PANTHER" id="PTHR43479:SF11">
    <property type="entry name" value="ACREF_ENVCD OPERON REPRESSOR-RELATED"/>
    <property type="match status" value="1"/>
</dbReference>
<protein>
    <submittedName>
        <fullName evidence="7">TetR/AcrR family transcriptional regulator</fullName>
    </submittedName>
</protein>
<sequence length="211" mass="24563">MKSRQEQRSEETKELILNAAGKLFAKKGFDSVSIREIAKEAGCSHTTIYLYFKDKEALLHQLSMPSLEKLYKQLNSITITDTLTPEAQLKKISHEYIQFCLENRNMFDVIFNVKSTRVDESDPELEINKLRLKIFALMKQVLQDCLSMPDNELLLNFSRIFYYQLNGVLSTYSYLHESIGELMKRLTPTFDLSVEILVWGFKEKINQMGDE</sequence>
<dbReference type="Proteomes" id="UP000681414">
    <property type="component" value="Unassembled WGS sequence"/>
</dbReference>
<reference evidence="7 8" key="1">
    <citation type="submission" date="2021-05" db="EMBL/GenBank/DDBJ databases">
        <title>Novel Bacillus species.</title>
        <authorList>
            <person name="Liu G."/>
        </authorList>
    </citation>
    <scope>NUCLEOTIDE SEQUENCE [LARGE SCALE GENOMIC DNA]</scope>
    <source>
        <strain evidence="8">FJAT-49780</strain>
    </source>
</reference>